<dbReference type="InterPro" id="IPR008792">
    <property type="entry name" value="PQQD"/>
</dbReference>
<dbReference type="AlphaFoldDB" id="H1Q3F6"/>
<dbReference type="EMBL" id="AGWK01000039">
    <property type="protein sequence ID" value="EHO68842.1"/>
    <property type="molecule type" value="Genomic_DNA"/>
</dbReference>
<name>H1Q3F6_9BACT</name>
<dbReference type="eggNOG" id="ENOG5033BC0">
    <property type="taxonomic scope" value="Bacteria"/>
</dbReference>
<feature type="compositionally biased region" description="Basic and acidic residues" evidence="1">
    <location>
        <begin position="99"/>
        <end position="117"/>
    </location>
</feature>
<comment type="caution">
    <text evidence="2">The sequence shown here is derived from an EMBL/GenBank/DDBJ whole genome shotgun (WGS) entry which is preliminary data.</text>
</comment>
<keyword evidence="3" id="KW-1185">Reference proteome</keyword>
<dbReference type="RefSeq" id="WP_006952920.1">
    <property type="nucleotide sequence ID" value="NZ_JH594522.1"/>
</dbReference>
<gene>
    <name evidence="2" type="ORF">HMPREF9140_01444</name>
</gene>
<dbReference type="Pfam" id="PF05402">
    <property type="entry name" value="PqqD"/>
    <property type="match status" value="1"/>
</dbReference>
<evidence type="ECO:0000313" key="2">
    <source>
        <dbReference type="EMBL" id="EHO68842.1"/>
    </source>
</evidence>
<dbReference type="STRING" id="883158.HMPREF9140_01444"/>
<feature type="region of interest" description="Disordered" evidence="1">
    <location>
        <begin position="89"/>
        <end position="126"/>
    </location>
</feature>
<organism evidence="2 3">
    <name type="scientific">Prevotella micans F0438</name>
    <dbReference type="NCBI Taxonomy" id="883158"/>
    <lineage>
        <taxon>Bacteria</taxon>
        <taxon>Pseudomonadati</taxon>
        <taxon>Bacteroidota</taxon>
        <taxon>Bacteroidia</taxon>
        <taxon>Bacteroidales</taxon>
        <taxon>Prevotellaceae</taxon>
        <taxon>Prevotella</taxon>
    </lineage>
</organism>
<evidence type="ECO:0000256" key="1">
    <source>
        <dbReference type="SAM" id="MobiDB-lite"/>
    </source>
</evidence>
<dbReference type="Proteomes" id="UP000016023">
    <property type="component" value="Unassembled WGS sequence"/>
</dbReference>
<accession>H1Q3F6</accession>
<dbReference type="PATRIC" id="fig|883158.3.peg.1437"/>
<dbReference type="HOGENOM" id="CLU_159325_0_0_10"/>
<evidence type="ECO:0008006" key="4">
    <source>
        <dbReference type="Google" id="ProtNLM"/>
    </source>
</evidence>
<sequence length="126" mass="14069">MRTKKGFNLRSVCGEYIIVAEGEENIDFSNVISMNESSALLWKNLQQRESFTVDDMAALLTSEYNVDRATAFGDSSTLAAQWAESGIIEGDDIPQTSANKDDTEAKNKSESKDEKKTRGFFKRLSK</sequence>
<reference evidence="2 3" key="1">
    <citation type="submission" date="2011-12" db="EMBL/GenBank/DDBJ databases">
        <title>The Genome Sequence of Prevotella micans F0438.</title>
        <authorList>
            <consortium name="The Broad Institute Genome Sequencing Platform"/>
            <person name="Earl A."/>
            <person name="Ward D."/>
            <person name="Feldgarden M."/>
            <person name="Gevers D."/>
            <person name="Izard J."/>
            <person name="Baranova O.V."/>
            <person name="Blanton J.M."/>
            <person name="Wade W.G."/>
            <person name="Dewhirst F.E."/>
            <person name="Young S.K."/>
            <person name="Zeng Q."/>
            <person name="Gargeya S."/>
            <person name="Fitzgerald M."/>
            <person name="Haas B."/>
            <person name="Abouelleil A."/>
            <person name="Alvarado L."/>
            <person name="Arachchi H.M."/>
            <person name="Berlin A."/>
            <person name="Chapman S.B."/>
            <person name="Gearin G."/>
            <person name="Goldberg J."/>
            <person name="Griggs A."/>
            <person name="Gujja S."/>
            <person name="Hansen M."/>
            <person name="Heiman D."/>
            <person name="Howarth C."/>
            <person name="Larimer J."/>
            <person name="Lui A."/>
            <person name="MacDonald P.J.P."/>
            <person name="McCowen C."/>
            <person name="Montmayeur A."/>
            <person name="Murphy C."/>
            <person name="Neiman D."/>
            <person name="Pearson M."/>
            <person name="Priest M."/>
            <person name="Roberts A."/>
            <person name="Saif S."/>
            <person name="Shea T."/>
            <person name="Sisk P."/>
            <person name="Stolte C."/>
            <person name="Sykes S."/>
            <person name="Wortman J."/>
            <person name="Nusbaum C."/>
            <person name="Birren B."/>
        </authorList>
    </citation>
    <scope>NUCLEOTIDE SEQUENCE [LARGE SCALE GENOMIC DNA]</scope>
    <source>
        <strain evidence="2 3">F0438</strain>
    </source>
</reference>
<protein>
    <recommendedName>
        <fullName evidence="4">PqqD family protein</fullName>
    </recommendedName>
</protein>
<evidence type="ECO:0000313" key="3">
    <source>
        <dbReference type="Proteomes" id="UP000016023"/>
    </source>
</evidence>
<proteinExistence type="predicted"/>